<dbReference type="EMBL" id="QRAO01000003">
    <property type="protein sequence ID" value="RDK85476.1"/>
    <property type="molecule type" value="Genomic_DNA"/>
</dbReference>
<dbReference type="RefSeq" id="WP_147278539.1">
    <property type="nucleotide sequence ID" value="NZ_QRAO01000003.1"/>
</dbReference>
<gene>
    <name evidence="2" type="ORF">C8D94_103303</name>
</gene>
<organism evidence="2 3">
    <name type="scientific">Marinirhabdus gelatinilytica</name>
    <dbReference type="NCBI Taxonomy" id="1703343"/>
    <lineage>
        <taxon>Bacteria</taxon>
        <taxon>Pseudomonadati</taxon>
        <taxon>Bacteroidota</taxon>
        <taxon>Flavobacteriia</taxon>
        <taxon>Flavobacteriales</taxon>
        <taxon>Flavobacteriaceae</taxon>
    </lineage>
</organism>
<evidence type="ECO:0000313" key="3">
    <source>
        <dbReference type="Proteomes" id="UP000255317"/>
    </source>
</evidence>
<name>A0A370QAT1_9FLAO</name>
<dbReference type="Proteomes" id="UP000255317">
    <property type="component" value="Unassembled WGS sequence"/>
</dbReference>
<feature type="region of interest" description="Disordered" evidence="1">
    <location>
        <begin position="1"/>
        <end position="76"/>
    </location>
</feature>
<evidence type="ECO:0000313" key="2">
    <source>
        <dbReference type="EMBL" id="RDK85476.1"/>
    </source>
</evidence>
<evidence type="ECO:0000256" key="1">
    <source>
        <dbReference type="SAM" id="MobiDB-lite"/>
    </source>
</evidence>
<reference evidence="2 3" key="1">
    <citation type="submission" date="2018-07" db="EMBL/GenBank/DDBJ databases">
        <title>Genomic Encyclopedia of Type Strains, Phase IV (KMG-IV): sequencing the most valuable type-strain genomes for metagenomic binning, comparative biology and taxonomic classification.</title>
        <authorList>
            <person name="Goeker M."/>
        </authorList>
    </citation>
    <scope>NUCLEOTIDE SEQUENCE [LARGE SCALE GENOMIC DNA]</scope>
    <source>
        <strain evidence="2 3">DSM 101478</strain>
    </source>
</reference>
<protein>
    <submittedName>
        <fullName evidence="2">Uncharacterized protein</fullName>
    </submittedName>
</protein>
<feature type="compositionally biased region" description="Basic and acidic residues" evidence="1">
    <location>
        <begin position="46"/>
        <end position="76"/>
    </location>
</feature>
<accession>A0A370QAT1</accession>
<comment type="caution">
    <text evidence="2">The sequence shown here is derived from an EMBL/GenBank/DDBJ whole genome shotgun (WGS) entry which is preliminary data.</text>
</comment>
<proteinExistence type="predicted"/>
<sequence>MMSDQKQSKKSGVTTKLRIKNRKAGFSPKRQQPSPDRELDENNTPDTHDNEDRPKKSKNDTKKDRELDEPNKNMNS</sequence>
<keyword evidence="3" id="KW-1185">Reference proteome</keyword>
<dbReference type="AlphaFoldDB" id="A0A370QAT1"/>